<dbReference type="PANTHER" id="PTHR10458:SF22">
    <property type="entry name" value="PEPTIDE DEFORMYLASE"/>
    <property type="match status" value="1"/>
</dbReference>
<comment type="catalytic activity">
    <reaction evidence="2">
        <text>N-terminal N-formyl-L-methionyl-[peptide] + H2O = N-terminal L-methionyl-[peptide] + formate</text>
        <dbReference type="Rhea" id="RHEA:24420"/>
        <dbReference type="Rhea" id="RHEA-COMP:10639"/>
        <dbReference type="Rhea" id="RHEA-COMP:10640"/>
        <dbReference type="ChEBI" id="CHEBI:15377"/>
        <dbReference type="ChEBI" id="CHEBI:15740"/>
        <dbReference type="ChEBI" id="CHEBI:49298"/>
        <dbReference type="ChEBI" id="CHEBI:64731"/>
        <dbReference type="EC" id="3.5.1.88"/>
    </reaction>
</comment>
<accession>A0A832EJY3</accession>
<feature type="active site" evidence="2">
    <location>
        <position position="136"/>
    </location>
</feature>
<feature type="binding site" evidence="2">
    <location>
        <position position="139"/>
    </location>
    <ligand>
        <name>Fe cation</name>
        <dbReference type="ChEBI" id="CHEBI:24875"/>
    </ligand>
</feature>
<dbReference type="EC" id="3.5.1.88" evidence="2"/>
<dbReference type="Gene3D" id="3.90.45.10">
    <property type="entry name" value="Peptide deformylase"/>
    <property type="match status" value="1"/>
</dbReference>
<dbReference type="InterPro" id="IPR023635">
    <property type="entry name" value="Peptide_deformylase"/>
</dbReference>
<evidence type="ECO:0000313" key="3">
    <source>
        <dbReference type="EMBL" id="HFK98019.1"/>
    </source>
</evidence>
<keyword evidence="2" id="KW-0479">Metal-binding</keyword>
<name>A0A832EJY3_9BACT</name>
<comment type="similarity">
    <text evidence="1 2">Belongs to the polypeptide deformylase family.</text>
</comment>
<dbReference type="EMBL" id="DSTK01000036">
    <property type="protein sequence ID" value="HFK98019.1"/>
    <property type="molecule type" value="Genomic_DNA"/>
</dbReference>
<sequence>MAVLDICVYPDPVLREKARPIDTVDGAVRKLMDDMAETMYNAPGIGLAANQVGRPVRLIVVDLQREDDPHGLIRLVNPEIIEACGELVWEEGCLSVPEFFAEVHRHEKVVVRGLNADGKPVEIRADGLLAVVLQHEIDHLNGRLFIDHLNPIKRDIFKRKWKKRLLEASA</sequence>
<dbReference type="GO" id="GO:0006412">
    <property type="term" value="P:translation"/>
    <property type="evidence" value="ECO:0007669"/>
    <property type="project" value="UniProtKB-UniRule"/>
</dbReference>
<dbReference type="HAMAP" id="MF_00163">
    <property type="entry name" value="Pep_deformylase"/>
    <property type="match status" value="1"/>
</dbReference>
<protein>
    <recommendedName>
        <fullName evidence="2">Peptide deformylase</fullName>
        <shortName evidence="2">PDF</shortName>
        <ecNumber evidence="2">3.5.1.88</ecNumber>
    </recommendedName>
    <alternativeName>
        <fullName evidence="2">Polypeptide deformylase</fullName>
    </alternativeName>
</protein>
<comment type="cofactor">
    <cofactor evidence="2">
        <name>Fe(2+)</name>
        <dbReference type="ChEBI" id="CHEBI:29033"/>
    </cofactor>
    <text evidence="2">Binds 1 Fe(2+) ion.</text>
</comment>
<dbReference type="InterPro" id="IPR036821">
    <property type="entry name" value="Peptide_deformylase_sf"/>
</dbReference>
<reference evidence="3" key="1">
    <citation type="journal article" date="2020" name="mSystems">
        <title>Genome- and Community-Level Interaction Insights into Carbon Utilization and Element Cycling Functions of Hydrothermarchaeota in Hydrothermal Sediment.</title>
        <authorList>
            <person name="Zhou Z."/>
            <person name="Liu Y."/>
            <person name="Xu W."/>
            <person name="Pan J."/>
            <person name="Luo Z.H."/>
            <person name="Li M."/>
        </authorList>
    </citation>
    <scope>NUCLEOTIDE SEQUENCE [LARGE SCALE GENOMIC DNA]</scope>
    <source>
        <strain evidence="3">SpSt-456</strain>
    </source>
</reference>
<proteinExistence type="inferred from homology"/>
<evidence type="ECO:0000256" key="2">
    <source>
        <dbReference type="HAMAP-Rule" id="MF_00163"/>
    </source>
</evidence>
<dbReference type="PIRSF" id="PIRSF004749">
    <property type="entry name" value="Pep_def"/>
    <property type="match status" value="1"/>
</dbReference>
<dbReference type="AlphaFoldDB" id="A0A832EJY3"/>
<feature type="binding site" evidence="2">
    <location>
        <position position="93"/>
    </location>
    <ligand>
        <name>Fe cation</name>
        <dbReference type="ChEBI" id="CHEBI:24875"/>
    </ligand>
</feature>
<dbReference type="NCBIfam" id="TIGR00079">
    <property type="entry name" value="pept_deformyl"/>
    <property type="match status" value="1"/>
</dbReference>
<keyword evidence="2" id="KW-0408">Iron</keyword>
<dbReference type="SUPFAM" id="SSF56420">
    <property type="entry name" value="Peptide deformylase"/>
    <property type="match status" value="1"/>
</dbReference>
<dbReference type="Pfam" id="PF01327">
    <property type="entry name" value="Pep_deformylase"/>
    <property type="match status" value="1"/>
</dbReference>
<dbReference type="NCBIfam" id="NF001159">
    <property type="entry name" value="PRK00150.1-3"/>
    <property type="match status" value="1"/>
</dbReference>
<keyword evidence="2 3" id="KW-0378">Hydrolase</keyword>
<comment type="function">
    <text evidence="2">Removes the formyl group from the N-terminal Met of newly synthesized proteins. Requires at least a dipeptide for an efficient rate of reaction. N-terminal L-methionine is a prerequisite for activity but the enzyme has broad specificity at other positions.</text>
</comment>
<organism evidence="3">
    <name type="scientific">Desulfacinum infernum</name>
    <dbReference type="NCBI Taxonomy" id="35837"/>
    <lineage>
        <taxon>Bacteria</taxon>
        <taxon>Pseudomonadati</taxon>
        <taxon>Thermodesulfobacteriota</taxon>
        <taxon>Syntrophobacteria</taxon>
        <taxon>Syntrophobacterales</taxon>
        <taxon>Syntrophobacteraceae</taxon>
        <taxon>Desulfacinum</taxon>
    </lineage>
</organism>
<dbReference type="GO" id="GO:0046872">
    <property type="term" value="F:metal ion binding"/>
    <property type="evidence" value="ECO:0007669"/>
    <property type="project" value="UniProtKB-KW"/>
</dbReference>
<feature type="binding site" evidence="2">
    <location>
        <position position="135"/>
    </location>
    <ligand>
        <name>Fe cation</name>
        <dbReference type="ChEBI" id="CHEBI:24875"/>
    </ligand>
</feature>
<gene>
    <name evidence="2 3" type="primary">def</name>
    <name evidence="3" type="ORF">ENS06_11965</name>
</gene>
<evidence type="ECO:0000256" key="1">
    <source>
        <dbReference type="ARBA" id="ARBA00010759"/>
    </source>
</evidence>
<dbReference type="GO" id="GO:0042586">
    <property type="term" value="F:peptide deformylase activity"/>
    <property type="evidence" value="ECO:0007669"/>
    <property type="project" value="UniProtKB-UniRule"/>
</dbReference>
<dbReference type="PRINTS" id="PR01576">
    <property type="entry name" value="PDEFORMYLASE"/>
</dbReference>
<keyword evidence="2" id="KW-0648">Protein biosynthesis</keyword>
<comment type="caution">
    <text evidence="3">The sequence shown here is derived from an EMBL/GenBank/DDBJ whole genome shotgun (WGS) entry which is preliminary data.</text>
</comment>
<dbReference type="CDD" id="cd00487">
    <property type="entry name" value="Pep_deformylase"/>
    <property type="match status" value="1"/>
</dbReference>
<dbReference type="PANTHER" id="PTHR10458">
    <property type="entry name" value="PEPTIDE DEFORMYLASE"/>
    <property type="match status" value="1"/>
</dbReference>